<evidence type="ECO:0000256" key="5">
    <source>
        <dbReference type="SAM" id="MobiDB-lite"/>
    </source>
</evidence>
<dbReference type="InterPro" id="IPR027266">
    <property type="entry name" value="TrmE/GcvT-like"/>
</dbReference>
<dbReference type="NCBIfam" id="TIGR03317">
    <property type="entry name" value="ygfZ_signature"/>
    <property type="match status" value="1"/>
</dbReference>
<dbReference type="InterPro" id="IPR057460">
    <property type="entry name" value="CAF17_C"/>
</dbReference>
<evidence type="ECO:0000259" key="6">
    <source>
        <dbReference type="Pfam" id="PF25455"/>
    </source>
</evidence>
<feature type="region of interest" description="Disordered" evidence="5">
    <location>
        <begin position="384"/>
        <end position="451"/>
    </location>
</feature>
<dbReference type="InterPro" id="IPR045179">
    <property type="entry name" value="YgfZ/GcvT"/>
</dbReference>
<accession>A0A5E8BKU6</accession>
<dbReference type="Pfam" id="PF25455">
    <property type="entry name" value="Beta-barrel_CAF17_C"/>
    <property type="match status" value="1"/>
</dbReference>
<proteinExistence type="inferred from homology"/>
<feature type="domain" description="CAF17 C-terminal" evidence="6">
    <location>
        <begin position="447"/>
        <end position="511"/>
    </location>
</feature>
<evidence type="ECO:0000256" key="2">
    <source>
        <dbReference type="ARBA" id="ARBA00022946"/>
    </source>
</evidence>
<dbReference type="AlphaFoldDB" id="A0A5E8BKU6"/>
<dbReference type="GO" id="GO:0016226">
    <property type="term" value="P:iron-sulfur cluster assembly"/>
    <property type="evidence" value="ECO:0007669"/>
    <property type="project" value="TreeGrafter"/>
</dbReference>
<feature type="compositionally biased region" description="Low complexity" evidence="5">
    <location>
        <begin position="398"/>
        <end position="424"/>
    </location>
</feature>
<evidence type="ECO:0000313" key="8">
    <source>
        <dbReference type="Proteomes" id="UP000398389"/>
    </source>
</evidence>
<name>A0A5E8BKU6_9ASCO</name>
<evidence type="ECO:0000256" key="4">
    <source>
        <dbReference type="ARBA" id="ARBA00093447"/>
    </source>
</evidence>
<dbReference type="EMBL" id="CABVLU010000002">
    <property type="protein sequence ID" value="VVT50227.1"/>
    <property type="molecule type" value="Genomic_DNA"/>
</dbReference>
<organism evidence="7 8">
    <name type="scientific">Magnusiomyces paraingens</name>
    <dbReference type="NCBI Taxonomy" id="2606893"/>
    <lineage>
        <taxon>Eukaryota</taxon>
        <taxon>Fungi</taxon>
        <taxon>Dikarya</taxon>
        <taxon>Ascomycota</taxon>
        <taxon>Saccharomycotina</taxon>
        <taxon>Dipodascomycetes</taxon>
        <taxon>Dipodascales</taxon>
        <taxon>Dipodascaceae</taxon>
        <taxon>Magnusiomyces</taxon>
    </lineage>
</organism>
<gene>
    <name evidence="7" type="ORF">SAPINGB_P002664</name>
</gene>
<dbReference type="PANTHER" id="PTHR22602">
    <property type="entry name" value="TRANSFERASE CAF17, MITOCHONDRIAL-RELATED"/>
    <property type="match status" value="1"/>
</dbReference>
<dbReference type="InterPro" id="IPR017703">
    <property type="entry name" value="YgfZ/GCV_T_CS"/>
</dbReference>
<keyword evidence="8" id="KW-1185">Reference proteome</keyword>
<evidence type="ECO:0000313" key="7">
    <source>
        <dbReference type="EMBL" id="VVT50227.1"/>
    </source>
</evidence>
<feature type="region of interest" description="Disordered" evidence="5">
    <location>
        <begin position="348"/>
        <end position="368"/>
    </location>
</feature>
<protein>
    <recommendedName>
        <fullName evidence="6">CAF17 C-terminal domain-containing protein</fullName>
    </recommendedName>
</protein>
<sequence length="512" mass="55324">MLLRSSHAVRPALTRFTFSGVVSCRHFTASSVATNLDQSTLPPPPPPPPPAPPFRGFTKLNHRSLFAIGGPDSSKFLNGIVTNKIVDPEEAEFDDTEPIFAAFLNSKGRMLAESFIYPIHSNTHLRELLTPLLPQIKSHGKIVEDNEAEYLVDCDTEMAKQLFTNLKLYKLRSQVSVAQVPATTISQWAVWDDTSVAEVFPLEDARNLALYNPSTHHQAGSFPDVRSPGFGLRLLLPGDLTPLDVLSESFVNAGTAVEGGADVPELKLQQTTLSSYHIRRILFGIPEGAAELTPARALPLESCIDYMQGVNFNKGCYVGQELTIRSHHHGVVRKRIIPVVLYSPSKSLAEQQQEEEEEVDLAYDPDSPISKVVDTSQCLIGGNIIDVKPAPSPEESSDATAAGATGGDSADAPPSPFSGASPFGPRKPRRTASRKTGASGEAGSNGDDGLVARSRPVGSIISAVGNIGLALVRLEQFGAPDAKLAVSVLDPVTHEARYIRVRGFQPFWWPQE</sequence>
<dbReference type="GO" id="GO:0005759">
    <property type="term" value="C:mitochondrial matrix"/>
    <property type="evidence" value="ECO:0007669"/>
    <property type="project" value="UniProtKB-SubCell"/>
</dbReference>
<comment type="subcellular location">
    <subcellularLocation>
        <location evidence="1">Mitochondrion matrix</location>
    </subcellularLocation>
</comment>
<keyword evidence="2" id="KW-0809">Transit peptide</keyword>
<dbReference type="PANTHER" id="PTHR22602:SF0">
    <property type="entry name" value="TRANSFERASE CAF17, MITOCHONDRIAL-RELATED"/>
    <property type="match status" value="1"/>
</dbReference>
<reference evidence="7 8" key="1">
    <citation type="submission" date="2019-09" db="EMBL/GenBank/DDBJ databases">
        <authorList>
            <person name="Brejova B."/>
        </authorList>
    </citation>
    <scope>NUCLEOTIDE SEQUENCE [LARGE SCALE GENOMIC DNA]</scope>
</reference>
<dbReference type="GeneID" id="43581482"/>
<dbReference type="OrthoDB" id="191995at2759"/>
<dbReference type="RefSeq" id="XP_031853273.1">
    <property type="nucleotide sequence ID" value="XM_031997382.1"/>
</dbReference>
<evidence type="ECO:0000256" key="1">
    <source>
        <dbReference type="ARBA" id="ARBA00004305"/>
    </source>
</evidence>
<comment type="similarity">
    <text evidence="4">Belongs to the GcvT family. CAF17/IBA57 subfamily.</text>
</comment>
<evidence type="ECO:0000256" key="3">
    <source>
        <dbReference type="ARBA" id="ARBA00023128"/>
    </source>
</evidence>
<dbReference type="Proteomes" id="UP000398389">
    <property type="component" value="Unassembled WGS sequence"/>
</dbReference>
<keyword evidence="3" id="KW-0496">Mitochondrion</keyword>
<dbReference type="Gene3D" id="3.30.1360.120">
    <property type="entry name" value="Probable tRNA modification gtpase trme, domain 1"/>
    <property type="match status" value="1"/>
</dbReference>
<dbReference type="SUPFAM" id="SSF103025">
    <property type="entry name" value="Folate-binding domain"/>
    <property type="match status" value="1"/>
</dbReference>
<feature type="compositionally biased region" description="Acidic residues" evidence="5">
    <location>
        <begin position="352"/>
        <end position="363"/>
    </location>
</feature>